<name>A0A3B0X0Y7_9ZZZZ</name>
<dbReference type="AlphaFoldDB" id="A0A3B0X0Y7"/>
<keyword evidence="1" id="KW-0472">Membrane</keyword>
<evidence type="ECO:0000313" key="2">
    <source>
        <dbReference type="EMBL" id="VAW61898.1"/>
    </source>
</evidence>
<feature type="transmembrane region" description="Helical" evidence="1">
    <location>
        <begin position="196"/>
        <end position="216"/>
    </location>
</feature>
<reference evidence="2" key="1">
    <citation type="submission" date="2018-06" db="EMBL/GenBank/DDBJ databases">
        <authorList>
            <person name="Zhirakovskaya E."/>
        </authorList>
    </citation>
    <scope>NUCLEOTIDE SEQUENCE</scope>
</reference>
<sequence length="220" mass="22393">MKNIFLSTALLSVISIVPQAANAALIDGSVLDFDGVFLSGNVTALPAVGSGSWFSMQLDPEPALPVITSISSFNGLVIGTTQVASVSTPNIDNPWGFSGNTGVHQSTSNTNIISASGDTATIDFSGWGVSWNGIPNINLGAGDSNGIATITCDTGSGCGNGAGYVLDYFATVPTNSSSLKGGIKYRLHLEGTISAVPVPAAVWLFGSGLIGLTGIARRKR</sequence>
<protein>
    <recommendedName>
        <fullName evidence="3">PEP-CTERM protein-sorting domain-containing protein</fullName>
    </recommendedName>
</protein>
<proteinExistence type="predicted"/>
<keyword evidence="1" id="KW-1133">Transmembrane helix</keyword>
<accession>A0A3B0X0Y7</accession>
<dbReference type="NCBIfam" id="TIGR03370">
    <property type="entry name" value="VPLPA-CTERM"/>
    <property type="match status" value="1"/>
</dbReference>
<evidence type="ECO:0000256" key="1">
    <source>
        <dbReference type="SAM" id="Phobius"/>
    </source>
</evidence>
<dbReference type="EMBL" id="UOFG01000157">
    <property type="protein sequence ID" value="VAW61898.1"/>
    <property type="molecule type" value="Genomic_DNA"/>
</dbReference>
<organism evidence="2">
    <name type="scientific">hydrothermal vent metagenome</name>
    <dbReference type="NCBI Taxonomy" id="652676"/>
    <lineage>
        <taxon>unclassified sequences</taxon>
        <taxon>metagenomes</taxon>
        <taxon>ecological metagenomes</taxon>
    </lineage>
</organism>
<dbReference type="InterPro" id="IPR022472">
    <property type="entry name" value="VPLPA-CTERM"/>
</dbReference>
<gene>
    <name evidence="2" type="ORF">MNBD_GAMMA11-765</name>
</gene>
<keyword evidence="1" id="KW-0812">Transmembrane</keyword>
<evidence type="ECO:0008006" key="3">
    <source>
        <dbReference type="Google" id="ProtNLM"/>
    </source>
</evidence>